<reference evidence="6" key="1">
    <citation type="journal article" date="2019" name="Int. J. Syst. Evol. Microbiol.">
        <title>The Global Catalogue of Microorganisms (GCM) 10K type strain sequencing project: providing services to taxonomists for standard genome sequencing and annotation.</title>
        <authorList>
            <consortium name="The Broad Institute Genomics Platform"/>
            <consortium name="The Broad Institute Genome Sequencing Center for Infectious Disease"/>
            <person name="Wu L."/>
            <person name="Ma J."/>
        </authorList>
    </citation>
    <scope>NUCLEOTIDE SEQUENCE [LARGE SCALE GENOMIC DNA]</scope>
    <source>
        <strain evidence="6">CCUG 55585</strain>
    </source>
</reference>
<dbReference type="RefSeq" id="WP_386825582.1">
    <property type="nucleotide sequence ID" value="NZ_JBHTIF010000004.1"/>
</dbReference>
<comment type="caution">
    <text evidence="5">The sequence shown here is derived from an EMBL/GenBank/DDBJ whole genome shotgun (WGS) entry which is preliminary data.</text>
</comment>
<dbReference type="Gene3D" id="2.40.50.1020">
    <property type="entry name" value="LytTr DNA-binding domain"/>
    <property type="match status" value="1"/>
</dbReference>
<dbReference type="InterPro" id="IPR012379">
    <property type="entry name" value="LytTR_MHYE"/>
</dbReference>
<evidence type="ECO:0000259" key="4">
    <source>
        <dbReference type="PROSITE" id="PS50930"/>
    </source>
</evidence>
<proteinExistence type="predicted"/>
<dbReference type="InterPro" id="IPR007492">
    <property type="entry name" value="LytTR_DNA-bd_dom"/>
</dbReference>
<evidence type="ECO:0000313" key="6">
    <source>
        <dbReference type="Proteomes" id="UP001597110"/>
    </source>
</evidence>
<keyword evidence="3" id="KW-1133">Transmembrane helix</keyword>
<feature type="transmembrane region" description="Helical" evidence="3">
    <location>
        <begin position="74"/>
        <end position="92"/>
    </location>
</feature>
<evidence type="ECO:0000313" key="5">
    <source>
        <dbReference type="EMBL" id="MFD0727131.1"/>
    </source>
</evidence>
<dbReference type="PROSITE" id="PS50930">
    <property type="entry name" value="HTH_LYTTR"/>
    <property type="match status" value="1"/>
</dbReference>
<sequence>MASTDSVPTTDPSPSTAPAPVGPPFLQRWRRFIEIGFWIGLTLVNGIANSITVLMDIRRVGLGFAAWQPAVWEWSSGLTILALVPALVWFTRRCPLHWDTLARSLPMHLLGSVVFSLVHVIGMVALREAAYAAQGLDYDFGSWPRELVYEYLKDVRGYVMIVSVIEGYRFVLRRLQGEASLLGRPDEGEPVEPLDRPERFLVRKLGRDFLIAAEDIEWLQAAGNYVNLRVRGHDYPLRSTLASVEARLDPERFVRIHRSHIVNLGRVASIEPLDSGDARLHLHDGVVLPCSRTYRERLRARFGAG</sequence>
<keyword evidence="3" id="KW-0472">Membrane</keyword>
<feature type="domain" description="HTH LytTR-type" evidence="4">
    <location>
        <begin position="200"/>
        <end position="304"/>
    </location>
</feature>
<evidence type="ECO:0000256" key="3">
    <source>
        <dbReference type="SAM" id="Phobius"/>
    </source>
</evidence>
<feature type="compositionally biased region" description="Low complexity" evidence="2">
    <location>
        <begin position="1"/>
        <end position="14"/>
    </location>
</feature>
<organism evidence="5 6">
    <name type="scientific">Lysobacter brunescens</name>
    <dbReference type="NCBI Taxonomy" id="262323"/>
    <lineage>
        <taxon>Bacteria</taxon>
        <taxon>Pseudomonadati</taxon>
        <taxon>Pseudomonadota</taxon>
        <taxon>Gammaproteobacteria</taxon>
        <taxon>Lysobacterales</taxon>
        <taxon>Lysobacteraceae</taxon>
        <taxon>Lysobacter</taxon>
    </lineage>
</organism>
<name>A0ABW2YHU1_9GAMM</name>
<dbReference type="EMBL" id="JBHTIF010000004">
    <property type="protein sequence ID" value="MFD0727131.1"/>
    <property type="molecule type" value="Genomic_DNA"/>
</dbReference>
<dbReference type="PANTHER" id="PTHR37299:SF1">
    <property type="entry name" value="STAGE 0 SPORULATION PROTEIN A HOMOLOG"/>
    <property type="match status" value="1"/>
</dbReference>
<evidence type="ECO:0000256" key="1">
    <source>
        <dbReference type="ARBA" id="ARBA00023012"/>
    </source>
</evidence>
<keyword evidence="1" id="KW-0902">Two-component regulatory system</keyword>
<accession>A0ABW2YHU1</accession>
<dbReference type="InterPro" id="IPR046947">
    <property type="entry name" value="LytR-like"/>
</dbReference>
<evidence type="ECO:0000256" key="2">
    <source>
        <dbReference type="SAM" id="MobiDB-lite"/>
    </source>
</evidence>
<dbReference type="Proteomes" id="UP001597110">
    <property type="component" value="Unassembled WGS sequence"/>
</dbReference>
<dbReference type="PANTHER" id="PTHR37299">
    <property type="entry name" value="TRANSCRIPTIONAL REGULATOR-RELATED"/>
    <property type="match status" value="1"/>
</dbReference>
<dbReference type="PIRSF" id="PIRSF031767">
    <property type="entry name" value="MHYE_LytTR"/>
    <property type="match status" value="1"/>
</dbReference>
<feature type="transmembrane region" description="Helical" evidence="3">
    <location>
        <begin position="35"/>
        <end position="54"/>
    </location>
</feature>
<gene>
    <name evidence="5" type="ORF">ACFQ0E_16165</name>
</gene>
<keyword evidence="3" id="KW-0812">Transmembrane</keyword>
<keyword evidence="5" id="KW-0238">DNA-binding</keyword>
<feature type="region of interest" description="Disordered" evidence="2">
    <location>
        <begin position="1"/>
        <end position="22"/>
    </location>
</feature>
<dbReference type="Pfam" id="PF04397">
    <property type="entry name" value="LytTR"/>
    <property type="match status" value="1"/>
</dbReference>
<dbReference type="SMART" id="SM00850">
    <property type="entry name" value="LytTR"/>
    <property type="match status" value="1"/>
</dbReference>
<keyword evidence="6" id="KW-1185">Reference proteome</keyword>
<feature type="transmembrane region" description="Helical" evidence="3">
    <location>
        <begin position="104"/>
        <end position="126"/>
    </location>
</feature>
<dbReference type="GO" id="GO:0003677">
    <property type="term" value="F:DNA binding"/>
    <property type="evidence" value="ECO:0007669"/>
    <property type="project" value="UniProtKB-KW"/>
</dbReference>
<protein>
    <submittedName>
        <fullName evidence="5">LytTR family DNA-binding domain-containing protein</fullName>
    </submittedName>
</protein>